<protein>
    <submittedName>
        <fullName evidence="1">Uncharacterized protein</fullName>
    </submittedName>
</protein>
<name>B9KA68_THENN</name>
<evidence type="ECO:0000313" key="2">
    <source>
        <dbReference type="Proteomes" id="UP000000445"/>
    </source>
</evidence>
<dbReference type="eggNOG" id="ENOG5032VSC">
    <property type="taxonomic scope" value="Bacteria"/>
</dbReference>
<dbReference type="EMBL" id="CP000916">
    <property type="protein sequence ID" value="ACM23851.1"/>
    <property type="molecule type" value="Genomic_DNA"/>
</dbReference>
<dbReference type="KEGG" id="tna:CTN_1675"/>
<evidence type="ECO:0000313" key="1">
    <source>
        <dbReference type="EMBL" id="ACM23851.1"/>
    </source>
</evidence>
<dbReference type="STRING" id="309803.CTN_1675"/>
<dbReference type="HOGENOM" id="CLU_129785_0_0_0"/>
<organism evidence="1 2">
    <name type="scientific">Thermotoga neapolitana (strain ATCC 49049 / DSM 4359 / NBRC 107923 / NS-E)</name>
    <dbReference type="NCBI Taxonomy" id="309803"/>
    <lineage>
        <taxon>Bacteria</taxon>
        <taxon>Thermotogati</taxon>
        <taxon>Thermotogota</taxon>
        <taxon>Thermotogae</taxon>
        <taxon>Thermotogales</taxon>
        <taxon>Thermotogaceae</taxon>
        <taxon>Thermotoga</taxon>
    </lineage>
</organism>
<sequence length="160" mass="18439">MTIAYLESKKLDGKFVGGLLTVDERGIPQEFKYTEPVVPNELQRILYGGSLEVYLKTELIARTLLKKMEKNPDFIFVRDPELLEVDERLVLLVERNEKVEEPVRISEEEVILPFKGTALKVIGKLSDDRLEKLLNLLEAFDVLEPFQRLDRALEYVCSGE</sequence>
<dbReference type="RefSeq" id="WP_015920089.1">
    <property type="nucleotide sequence ID" value="NC_011978.1"/>
</dbReference>
<keyword evidence="2" id="KW-1185">Reference proteome</keyword>
<dbReference type="Proteomes" id="UP000000445">
    <property type="component" value="Chromosome"/>
</dbReference>
<accession>B9KA68</accession>
<dbReference type="AlphaFoldDB" id="B9KA68"/>
<gene>
    <name evidence="1" type="ordered locus">CTN_1675</name>
</gene>
<reference evidence="1 2" key="1">
    <citation type="journal article" date="2009" name="Biosci. Biotechnol. Biochem.">
        <title>WeGAS: a web-based microbial genome annotation system.</title>
        <authorList>
            <person name="Lee D."/>
            <person name="Seo H."/>
            <person name="Park C."/>
            <person name="Park K."/>
        </authorList>
    </citation>
    <scope>NUCLEOTIDE SEQUENCE [LARGE SCALE GENOMIC DNA]</scope>
    <source>
        <strain evidence="2">ATCC 49049 / DSM 4359 / NBRC 107923 / NS-E</strain>
    </source>
</reference>
<proteinExistence type="predicted"/>